<protein>
    <submittedName>
        <fullName evidence="1">Uncharacterized protein</fullName>
    </submittedName>
</protein>
<proteinExistence type="predicted"/>
<dbReference type="EMBL" id="CM044703">
    <property type="protein sequence ID" value="KAI5671825.1"/>
    <property type="molecule type" value="Genomic_DNA"/>
</dbReference>
<evidence type="ECO:0000313" key="1">
    <source>
        <dbReference type="EMBL" id="KAI5671825.1"/>
    </source>
</evidence>
<keyword evidence="2" id="KW-1185">Reference proteome</keyword>
<dbReference type="Proteomes" id="UP001060085">
    <property type="component" value="Linkage Group LG03"/>
</dbReference>
<organism evidence="1 2">
    <name type="scientific">Catharanthus roseus</name>
    <name type="common">Madagascar periwinkle</name>
    <name type="synonym">Vinca rosea</name>
    <dbReference type="NCBI Taxonomy" id="4058"/>
    <lineage>
        <taxon>Eukaryota</taxon>
        <taxon>Viridiplantae</taxon>
        <taxon>Streptophyta</taxon>
        <taxon>Embryophyta</taxon>
        <taxon>Tracheophyta</taxon>
        <taxon>Spermatophyta</taxon>
        <taxon>Magnoliopsida</taxon>
        <taxon>eudicotyledons</taxon>
        <taxon>Gunneridae</taxon>
        <taxon>Pentapetalae</taxon>
        <taxon>asterids</taxon>
        <taxon>lamiids</taxon>
        <taxon>Gentianales</taxon>
        <taxon>Apocynaceae</taxon>
        <taxon>Rauvolfioideae</taxon>
        <taxon>Vinceae</taxon>
        <taxon>Catharanthinae</taxon>
        <taxon>Catharanthus</taxon>
    </lineage>
</organism>
<evidence type="ECO:0000313" key="2">
    <source>
        <dbReference type="Proteomes" id="UP001060085"/>
    </source>
</evidence>
<comment type="caution">
    <text evidence="1">The sequence shown here is derived from an EMBL/GenBank/DDBJ whole genome shotgun (WGS) entry which is preliminary data.</text>
</comment>
<accession>A0ACC0BGN0</accession>
<name>A0ACC0BGN0_CATRO</name>
<reference evidence="2" key="1">
    <citation type="journal article" date="2023" name="Nat. Plants">
        <title>Single-cell RNA sequencing provides a high-resolution roadmap for understanding the multicellular compartmentation of specialized metabolism.</title>
        <authorList>
            <person name="Sun S."/>
            <person name="Shen X."/>
            <person name="Li Y."/>
            <person name="Li Y."/>
            <person name="Wang S."/>
            <person name="Li R."/>
            <person name="Zhang H."/>
            <person name="Shen G."/>
            <person name="Guo B."/>
            <person name="Wei J."/>
            <person name="Xu J."/>
            <person name="St-Pierre B."/>
            <person name="Chen S."/>
            <person name="Sun C."/>
        </authorList>
    </citation>
    <scope>NUCLEOTIDE SEQUENCE [LARGE SCALE GENOMIC DNA]</scope>
</reference>
<sequence>MWFVRRLEEEDLGLFSSVFLQFLCLYNELRLCFLSPNPNVLSVFHVYEDENFLHIVLELCNSSYLFQRLTSKPVFPEPEAIFVMRRLNFGDGAGRELAVNKIPMRQVFYRGMMEREEEEQYRHNLAAAGRGRRRGSGRGEPWMMEKREG</sequence>
<gene>
    <name evidence="1" type="ORF">M9H77_12189</name>
</gene>